<name>A0A7R8UAM8_HERIL</name>
<feature type="domain" description="RNase NYN" evidence="2">
    <location>
        <begin position="423"/>
        <end position="571"/>
    </location>
</feature>
<evidence type="ECO:0000313" key="4">
    <source>
        <dbReference type="Proteomes" id="UP000594454"/>
    </source>
</evidence>
<dbReference type="GO" id="GO:0003729">
    <property type="term" value="F:mRNA binding"/>
    <property type="evidence" value="ECO:0007669"/>
    <property type="project" value="TreeGrafter"/>
</dbReference>
<sequence length="578" mass="65090">MKRKRQRIRIAEKALKRALRIVSDGETQIGGPSTSRAKAKNIQQKVAKKKRKKTPRQKQLISILKRRQQRSAKARRKDKVIRDNLFLRDTEALNAAWMKAKSEMKSKAFNKRRSILLKRIDSDCILIEDTPEVIVIDDDDYANSSRLSHTENVDPNEKQISETRESLRKCSLTTGPIKNTISRNNQADTVDICELTDDTALVENISISSSESDDTVVDMEIVSDVKSNIPKVATLENDSSKDDNNKGENNSNLFFEDTKANPTLKESDIPLYISTPLVPGALLENSPIPKDVIFIPHTPTVAEPKKKRKRRDDSVIFVSETVASPSVTNNNNNKEYLTLDTSDDPSRKQVVRARDGVKITKLRKKRPVPPAPNISKGETSPVTPVKNGTKPSSDLFTASERKRNEIYNSNTFNPNKETPKPGKRMVIIDGSNVACSHSLNRQFSVKGLEIVIKYFEKMGHEVKAVLPQFRLKKSSSTDPQTLERLQKQGKVVLTPCKNLPGKSCTSYDDRFILQLAIEFDAAVVSNDNYRDLIDENPAFKKVIESRVIGYTWCKDMFMLPKDPYGRAGPSLSVILNRV</sequence>
<feature type="region of interest" description="Disordered" evidence="1">
    <location>
        <begin position="26"/>
        <end position="59"/>
    </location>
</feature>
<dbReference type="Gene3D" id="3.40.50.11980">
    <property type="match status" value="1"/>
</dbReference>
<dbReference type="Pfam" id="PF11977">
    <property type="entry name" value="RNase_Zc3h12a"/>
    <property type="match status" value="1"/>
</dbReference>
<feature type="compositionally biased region" description="Polar residues" evidence="1">
    <location>
        <begin position="326"/>
        <end position="335"/>
    </location>
</feature>
<feature type="region of interest" description="Disordered" evidence="1">
    <location>
        <begin position="363"/>
        <end position="395"/>
    </location>
</feature>
<dbReference type="InParanoid" id="A0A7R8UAM8"/>
<dbReference type="GO" id="GO:0004521">
    <property type="term" value="F:RNA endonuclease activity"/>
    <property type="evidence" value="ECO:0007669"/>
    <property type="project" value="TreeGrafter"/>
</dbReference>
<accession>A0A7R8UAM8</accession>
<dbReference type="InterPro" id="IPR021869">
    <property type="entry name" value="RNase_Zc3h12_NYN"/>
</dbReference>
<evidence type="ECO:0000313" key="3">
    <source>
        <dbReference type="EMBL" id="CAD7077210.1"/>
    </source>
</evidence>
<keyword evidence="4" id="KW-1185">Reference proteome</keyword>
<evidence type="ECO:0000259" key="2">
    <source>
        <dbReference type="Pfam" id="PF11977"/>
    </source>
</evidence>
<feature type="region of interest" description="Disordered" evidence="1">
    <location>
        <begin position="233"/>
        <end position="255"/>
    </location>
</feature>
<dbReference type="InterPro" id="IPR051101">
    <property type="entry name" value="ZC3H12/N4BP1_RNase_Reg"/>
</dbReference>
<dbReference type="Proteomes" id="UP000594454">
    <property type="component" value="Chromosome 1"/>
</dbReference>
<proteinExistence type="predicted"/>
<dbReference type="GO" id="GO:0036464">
    <property type="term" value="C:cytoplasmic ribonucleoprotein granule"/>
    <property type="evidence" value="ECO:0007669"/>
    <property type="project" value="TreeGrafter"/>
</dbReference>
<dbReference type="PANTHER" id="PTHR12876">
    <property type="entry name" value="N4BP1-RELATED"/>
    <property type="match status" value="1"/>
</dbReference>
<dbReference type="FunFam" id="3.40.50.11980:FF:000001">
    <property type="entry name" value="ZC3H12A isoform 1"/>
    <property type="match status" value="1"/>
</dbReference>
<organism evidence="3 4">
    <name type="scientific">Hermetia illucens</name>
    <name type="common">Black soldier fly</name>
    <dbReference type="NCBI Taxonomy" id="343691"/>
    <lineage>
        <taxon>Eukaryota</taxon>
        <taxon>Metazoa</taxon>
        <taxon>Ecdysozoa</taxon>
        <taxon>Arthropoda</taxon>
        <taxon>Hexapoda</taxon>
        <taxon>Insecta</taxon>
        <taxon>Pterygota</taxon>
        <taxon>Neoptera</taxon>
        <taxon>Endopterygota</taxon>
        <taxon>Diptera</taxon>
        <taxon>Brachycera</taxon>
        <taxon>Stratiomyomorpha</taxon>
        <taxon>Stratiomyidae</taxon>
        <taxon>Hermetiinae</taxon>
        <taxon>Hermetia</taxon>
    </lineage>
</organism>
<dbReference type="EMBL" id="LR899009">
    <property type="protein sequence ID" value="CAD7077210.1"/>
    <property type="molecule type" value="Genomic_DNA"/>
</dbReference>
<dbReference type="CDD" id="cd18719">
    <property type="entry name" value="PIN_Zc3h12a-N4BP1-like"/>
    <property type="match status" value="1"/>
</dbReference>
<feature type="compositionally biased region" description="Basic residues" evidence="1">
    <location>
        <begin position="46"/>
        <end position="56"/>
    </location>
</feature>
<dbReference type="OrthoDB" id="392925at2759"/>
<evidence type="ECO:0000256" key="1">
    <source>
        <dbReference type="SAM" id="MobiDB-lite"/>
    </source>
</evidence>
<protein>
    <recommendedName>
        <fullName evidence="2">RNase NYN domain-containing protein</fullName>
    </recommendedName>
</protein>
<gene>
    <name evidence="3" type="ORF">HERILL_LOCUS575</name>
</gene>
<dbReference type="PANTHER" id="PTHR12876:SF35">
    <property type="entry name" value="LD08718P-RELATED"/>
    <property type="match status" value="1"/>
</dbReference>
<dbReference type="GO" id="GO:0005634">
    <property type="term" value="C:nucleus"/>
    <property type="evidence" value="ECO:0007669"/>
    <property type="project" value="TreeGrafter"/>
</dbReference>
<dbReference type="AlphaFoldDB" id="A0A7R8UAM8"/>
<feature type="region of interest" description="Disordered" evidence="1">
    <location>
        <begin position="326"/>
        <end position="348"/>
    </location>
</feature>
<reference evidence="3 4" key="1">
    <citation type="submission" date="2020-11" db="EMBL/GenBank/DDBJ databases">
        <authorList>
            <person name="Wallbank WR R."/>
            <person name="Pardo Diaz C."/>
            <person name="Kozak K."/>
            <person name="Martin S."/>
            <person name="Jiggins C."/>
            <person name="Moest M."/>
            <person name="Warren A I."/>
            <person name="Generalovic N T."/>
            <person name="Byers J.R.P. K."/>
            <person name="Montejo-Kovacevich G."/>
            <person name="Yen C E."/>
        </authorList>
    </citation>
    <scope>NUCLEOTIDE SEQUENCE [LARGE SCALE GENOMIC DNA]</scope>
</reference>